<organism evidence="2 3">
    <name type="scientific">Ranatra chinensis</name>
    <dbReference type="NCBI Taxonomy" id="642074"/>
    <lineage>
        <taxon>Eukaryota</taxon>
        <taxon>Metazoa</taxon>
        <taxon>Ecdysozoa</taxon>
        <taxon>Arthropoda</taxon>
        <taxon>Hexapoda</taxon>
        <taxon>Insecta</taxon>
        <taxon>Pterygota</taxon>
        <taxon>Neoptera</taxon>
        <taxon>Paraneoptera</taxon>
        <taxon>Hemiptera</taxon>
        <taxon>Heteroptera</taxon>
        <taxon>Panheteroptera</taxon>
        <taxon>Nepomorpha</taxon>
        <taxon>Nepidae</taxon>
        <taxon>Ranatrinae</taxon>
        <taxon>Ranatra</taxon>
    </lineage>
</organism>
<evidence type="ECO:0000256" key="1">
    <source>
        <dbReference type="SAM" id="MobiDB-lite"/>
    </source>
</evidence>
<dbReference type="EMBL" id="JBFDAA010000010">
    <property type="protein sequence ID" value="KAL1124470.1"/>
    <property type="molecule type" value="Genomic_DNA"/>
</dbReference>
<protein>
    <submittedName>
        <fullName evidence="2">Uncharacterized protein</fullName>
    </submittedName>
</protein>
<evidence type="ECO:0000313" key="3">
    <source>
        <dbReference type="Proteomes" id="UP001558652"/>
    </source>
</evidence>
<reference evidence="2 3" key="1">
    <citation type="submission" date="2024-07" db="EMBL/GenBank/DDBJ databases">
        <title>Chromosome-level genome assembly of the water stick insect Ranatra chinensis (Heteroptera: Nepidae).</title>
        <authorList>
            <person name="Liu X."/>
        </authorList>
    </citation>
    <scope>NUCLEOTIDE SEQUENCE [LARGE SCALE GENOMIC DNA]</scope>
    <source>
        <strain evidence="2">Cailab_2021Rc</strain>
        <tissue evidence="2">Muscle</tissue>
    </source>
</reference>
<proteinExistence type="predicted"/>
<name>A0ABD0YAW9_9HEMI</name>
<sequence length="166" mass="19266">MASKRRNMFQKNKTQETTENEVNHITTFGFLFQASAQAKSLFKARFPSVLYKAPFVPKKVSEGREALKEIKESDLSTRASRRKEFERKLQDRKSTLSSENKLTLYNATLKPTWTYGVELWRSAKKSNLDRIQAFQSKALHTILDTTWYVSNRTHNGLNILTVQQFA</sequence>
<accession>A0ABD0YAW9</accession>
<feature type="region of interest" description="Disordered" evidence="1">
    <location>
        <begin position="1"/>
        <end position="20"/>
    </location>
</feature>
<evidence type="ECO:0000313" key="2">
    <source>
        <dbReference type="EMBL" id="KAL1124470.1"/>
    </source>
</evidence>
<keyword evidence="3" id="KW-1185">Reference proteome</keyword>
<dbReference type="AlphaFoldDB" id="A0ABD0YAW9"/>
<dbReference type="Proteomes" id="UP001558652">
    <property type="component" value="Unassembled WGS sequence"/>
</dbReference>
<gene>
    <name evidence="2" type="ORF">AAG570_001096</name>
</gene>
<comment type="caution">
    <text evidence="2">The sequence shown here is derived from an EMBL/GenBank/DDBJ whole genome shotgun (WGS) entry which is preliminary data.</text>
</comment>